<accession>N0DZS7</accession>
<dbReference type="GO" id="GO:0052618">
    <property type="term" value="F:coenzyme F420-0:L-glutamate ligase activity"/>
    <property type="evidence" value="ECO:0007669"/>
    <property type="project" value="TreeGrafter"/>
</dbReference>
<dbReference type="eggNOG" id="COG1478">
    <property type="taxonomic scope" value="Bacteria"/>
</dbReference>
<feature type="region of interest" description="Disordered" evidence="1">
    <location>
        <begin position="344"/>
        <end position="368"/>
    </location>
</feature>
<gene>
    <name evidence="3" type="ORF">BN10_520044</name>
</gene>
<protein>
    <recommendedName>
        <fullName evidence="2">Coenzyme F420:L-glutamate ligase-like domain-containing protein</fullName>
    </recommendedName>
</protein>
<evidence type="ECO:0000259" key="2">
    <source>
        <dbReference type="Pfam" id="PF01996"/>
    </source>
</evidence>
<dbReference type="OrthoDB" id="9788295at2"/>
<name>N0DZS7_9MICO</name>
<dbReference type="Pfam" id="PF01996">
    <property type="entry name" value="F420_ligase"/>
    <property type="match status" value="1"/>
</dbReference>
<organism evidence="3 4">
    <name type="scientific">Phycicoccus elongatus Lp2</name>
    <dbReference type="NCBI Taxonomy" id="1193181"/>
    <lineage>
        <taxon>Bacteria</taxon>
        <taxon>Bacillati</taxon>
        <taxon>Actinomycetota</taxon>
        <taxon>Actinomycetes</taxon>
        <taxon>Micrococcales</taxon>
        <taxon>Intrasporangiaceae</taxon>
        <taxon>Phycicoccus</taxon>
    </lineage>
</organism>
<dbReference type="RefSeq" id="WP_010849999.1">
    <property type="nucleotide sequence ID" value="NZ_HF570956.1"/>
</dbReference>
<evidence type="ECO:0000313" key="3">
    <source>
        <dbReference type="EMBL" id="CCH70143.1"/>
    </source>
</evidence>
<keyword evidence="4" id="KW-1185">Reference proteome</keyword>
<dbReference type="PANTHER" id="PTHR47917">
    <property type="match status" value="1"/>
</dbReference>
<evidence type="ECO:0000256" key="1">
    <source>
        <dbReference type="SAM" id="MobiDB-lite"/>
    </source>
</evidence>
<dbReference type="SUPFAM" id="SSF144010">
    <property type="entry name" value="CofE-like"/>
    <property type="match status" value="1"/>
</dbReference>
<dbReference type="InterPro" id="IPR002847">
    <property type="entry name" value="F420-0_gamma-glut_ligase-dom"/>
</dbReference>
<comment type="caution">
    <text evidence="3">The sequence shown here is derived from an EMBL/GenBank/DDBJ whole genome shotgun (WGS) entry which is preliminary data.</text>
</comment>
<dbReference type="HOGENOM" id="CLU_051152_0_0_11"/>
<dbReference type="Gene3D" id="3.30.1330.100">
    <property type="entry name" value="CofE-like"/>
    <property type="match status" value="1"/>
</dbReference>
<dbReference type="PANTHER" id="PTHR47917:SF1">
    <property type="entry name" value="COENZYME F420:L-GLUTAMATE LIGASE"/>
    <property type="match status" value="1"/>
</dbReference>
<dbReference type="Proteomes" id="UP000013167">
    <property type="component" value="Unassembled WGS sequence"/>
</dbReference>
<sequence>MTAPLVVTPLLGWPEVTEGADLAALLAPTLAGMPTPIAIVLSSKVLSKSLGLRAPAADKDAVIAAETTRVVAERATGGRVTRIVAAAAAGPVMAAAGVDASNVGGEDVVLVLPRDADALAAQIRQDVLGLLARPVTDALAVVVSDTAGRPWRGGVTDFALGSAGIRPLIDHRGELDADGRQLSVTVRCPVDELAAAADLVKGKASGIPAALVTGLPASWFDADAAGAGTVVRTGPGDWFALGHVEAVRAALGVPPGTERSSTIGIPSVGALDHWSARAHRVLGLALDDPEVAIDVEHRDACVDLALSGPDRAVGRILGRLEVAAWAESLAISLAPATVRLSDAGAADSARGSAASSADPVADASLPRP</sequence>
<dbReference type="STRING" id="1193181.BN10_520044"/>
<dbReference type="EMBL" id="CAIZ01000122">
    <property type="protein sequence ID" value="CCH70143.1"/>
    <property type="molecule type" value="Genomic_DNA"/>
</dbReference>
<dbReference type="AlphaFoldDB" id="N0DZS7"/>
<reference evidence="3 4" key="1">
    <citation type="journal article" date="2013" name="ISME J.">
        <title>A metabolic model for members of the genus Tetrasphaera involved in enhanced biological phosphorus removal.</title>
        <authorList>
            <person name="Kristiansen R."/>
            <person name="Nguyen H.T.T."/>
            <person name="Saunders A.M."/>
            <person name="Nielsen J.L."/>
            <person name="Wimmer R."/>
            <person name="Le V.Q."/>
            <person name="McIlroy S.J."/>
            <person name="Petrovski S."/>
            <person name="Seviour R.J."/>
            <person name="Calteau A."/>
            <person name="Nielsen K.L."/>
            <person name="Nielsen P.H."/>
        </authorList>
    </citation>
    <scope>NUCLEOTIDE SEQUENCE [LARGE SCALE GENOMIC DNA]</scope>
    <source>
        <strain evidence="3 4">Lp2</strain>
    </source>
</reference>
<feature type="domain" description="Coenzyme F420:L-glutamate ligase-like" evidence="2">
    <location>
        <begin position="59"/>
        <end position="214"/>
    </location>
</feature>
<proteinExistence type="predicted"/>
<evidence type="ECO:0000313" key="4">
    <source>
        <dbReference type="Proteomes" id="UP000013167"/>
    </source>
</evidence>